<organism evidence="2 3">
    <name type="scientific">Neobittarella massiliensis</name>
    <name type="common">ex Bilen et al. 2018</name>
    <dbReference type="NCBI Taxonomy" id="2041842"/>
    <lineage>
        <taxon>Bacteria</taxon>
        <taxon>Bacillati</taxon>
        <taxon>Bacillota</taxon>
        <taxon>Clostridia</taxon>
        <taxon>Eubacteriales</taxon>
        <taxon>Oscillospiraceae</taxon>
        <taxon>Neobittarella (ex Bilen et al. 2018)</taxon>
    </lineage>
</organism>
<name>A0A8J6IJH2_9FIRM</name>
<dbReference type="Gene3D" id="3.40.30.10">
    <property type="entry name" value="Glutaredoxin"/>
    <property type="match status" value="1"/>
</dbReference>
<sequence>MMYLESCPYCQQAFSMVEQLVAQHPEYGQVEIETVEESREPEKTKGLNYWYVPTYFVGDEKVLEGVPTLEKVEQVFIRALQS</sequence>
<dbReference type="SUPFAM" id="SSF52833">
    <property type="entry name" value="Thioredoxin-like"/>
    <property type="match status" value="1"/>
</dbReference>
<dbReference type="AlphaFoldDB" id="A0A8J6IJH2"/>
<protein>
    <submittedName>
        <fullName evidence="2">Thioredoxin family protein</fullName>
    </submittedName>
</protein>
<evidence type="ECO:0000313" key="2">
    <source>
        <dbReference type="EMBL" id="MBC3515666.1"/>
    </source>
</evidence>
<dbReference type="EMBL" id="JACOGI010000001">
    <property type="protein sequence ID" value="MBC3515666.1"/>
    <property type="molecule type" value="Genomic_DNA"/>
</dbReference>
<proteinExistence type="predicted"/>
<evidence type="ECO:0000313" key="3">
    <source>
        <dbReference type="Proteomes" id="UP000597668"/>
    </source>
</evidence>
<comment type="caution">
    <text evidence="2">The sequence shown here is derived from an EMBL/GenBank/DDBJ whole genome shotgun (WGS) entry which is preliminary data.</text>
</comment>
<feature type="domain" description="Thioredoxin-like fold" evidence="1">
    <location>
        <begin position="6"/>
        <end position="75"/>
    </location>
</feature>
<keyword evidence="3" id="KW-1185">Reference proteome</keyword>
<dbReference type="Pfam" id="PF13192">
    <property type="entry name" value="Thioredoxin_3"/>
    <property type="match status" value="1"/>
</dbReference>
<accession>A0A8J6IJH2</accession>
<evidence type="ECO:0000259" key="1">
    <source>
        <dbReference type="Pfam" id="PF13192"/>
    </source>
</evidence>
<dbReference type="InterPro" id="IPR012336">
    <property type="entry name" value="Thioredoxin-like_fold"/>
</dbReference>
<dbReference type="InterPro" id="IPR036249">
    <property type="entry name" value="Thioredoxin-like_sf"/>
</dbReference>
<gene>
    <name evidence="2" type="ORF">H8K20_04535</name>
</gene>
<reference evidence="2" key="1">
    <citation type="submission" date="2020-08" db="EMBL/GenBank/DDBJ databases">
        <authorList>
            <person name="Liu C."/>
            <person name="Sun Q."/>
        </authorList>
    </citation>
    <scope>NUCLEOTIDE SEQUENCE</scope>
    <source>
        <strain evidence="2">NSJ-65</strain>
    </source>
</reference>
<dbReference type="Proteomes" id="UP000597668">
    <property type="component" value="Unassembled WGS sequence"/>
</dbReference>